<dbReference type="InterPro" id="IPR002867">
    <property type="entry name" value="IBR_dom"/>
</dbReference>
<comment type="function">
    <text evidence="3">Might act as an E3 ubiquitin-protein ligase, or as part of E3 complex, which accepts ubiquitin from specific E2 ubiquitin-conjugating enzymes and then transfers it to substrates.</text>
</comment>
<evidence type="ECO:0000256" key="5">
    <source>
        <dbReference type="ARBA" id="ARBA00012251"/>
    </source>
</evidence>
<gene>
    <name evidence="15" type="ORF">MKW98_006204</name>
</gene>
<keyword evidence="8" id="KW-0677">Repeat</keyword>
<comment type="similarity">
    <text evidence="4">Belongs to the RBR family. Ariadne subfamily.</text>
</comment>
<dbReference type="InterPro" id="IPR044066">
    <property type="entry name" value="TRIAD_supradom"/>
</dbReference>
<feature type="domain" description="RING-type" evidence="14">
    <location>
        <begin position="80"/>
        <end position="277"/>
    </location>
</feature>
<dbReference type="EC" id="2.3.2.31" evidence="5"/>
<evidence type="ECO:0000256" key="7">
    <source>
        <dbReference type="ARBA" id="ARBA00022723"/>
    </source>
</evidence>
<organism evidence="15 16">
    <name type="scientific">Papaver atlanticum</name>
    <dbReference type="NCBI Taxonomy" id="357466"/>
    <lineage>
        <taxon>Eukaryota</taxon>
        <taxon>Viridiplantae</taxon>
        <taxon>Streptophyta</taxon>
        <taxon>Embryophyta</taxon>
        <taxon>Tracheophyta</taxon>
        <taxon>Spermatophyta</taxon>
        <taxon>Magnoliopsida</taxon>
        <taxon>Ranunculales</taxon>
        <taxon>Papaveraceae</taxon>
        <taxon>Papaveroideae</taxon>
        <taxon>Papaver</taxon>
    </lineage>
</organism>
<name>A0AAD4TDM0_9MAGN</name>
<dbReference type="PANTHER" id="PTHR11685">
    <property type="entry name" value="RBR FAMILY RING FINGER AND IBR DOMAIN-CONTAINING"/>
    <property type="match status" value="1"/>
</dbReference>
<keyword evidence="16" id="KW-1185">Reference proteome</keyword>
<evidence type="ECO:0000256" key="12">
    <source>
        <dbReference type="PROSITE-ProRule" id="PRU00175"/>
    </source>
</evidence>
<evidence type="ECO:0000313" key="16">
    <source>
        <dbReference type="Proteomes" id="UP001202328"/>
    </source>
</evidence>
<evidence type="ECO:0000256" key="10">
    <source>
        <dbReference type="ARBA" id="ARBA00022786"/>
    </source>
</evidence>
<evidence type="ECO:0000256" key="11">
    <source>
        <dbReference type="ARBA" id="ARBA00022833"/>
    </source>
</evidence>
<evidence type="ECO:0000259" key="13">
    <source>
        <dbReference type="PROSITE" id="PS50089"/>
    </source>
</evidence>
<keyword evidence="6" id="KW-0808">Transferase</keyword>
<evidence type="ECO:0000256" key="8">
    <source>
        <dbReference type="ARBA" id="ARBA00022737"/>
    </source>
</evidence>
<dbReference type="InterPro" id="IPR013083">
    <property type="entry name" value="Znf_RING/FYVE/PHD"/>
</dbReference>
<protein>
    <recommendedName>
        <fullName evidence="5">RBR-type E3 ubiquitin transferase</fullName>
        <ecNumber evidence="5">2.3.2.31</ecNumber>
    </recommendedName>
</protein>
<dbReference type="PROSITE" id="PS00518">
    <property type="entry name" value="ZF_RING_1"/>
    <property type="match status" value="1"/>
</dbReference>
<feature type="domain" description="RING-type" evidence="13">
    <location>
        <begin position="84"/>
        <end position="129"/>
    </location>
</feature>
<comment type="caution">
    <text evidence="15">The sequence shown here is derived from an EMBL/GenBank/DDBJ whole genome shotgun (WGS) entry which is preliminary data.</text>
</comment>
<keyword evidence="7" id="KW-0479">Metal-binding</keyword>
<dbReference type="GO" id="GO:0008270">
    <property type="term" value="F:zinc ion binding"/>
    <property type="evidence" value="ECO:0007669"/>
    <property type="project" value="UniProtKB-KW"/>
</dbReference>
<dbReference type="Gene3D" id="1.20.120.1750">
    <property type="match status" value="1"/>
</dbReference>
<comment type="cofactor">
    <cofactor evidence="2">
        <name>Zn(2+)</name>
        <dbReference type="ChEBI" id="CHEBI:29105"/>
    </cofactor>
</comment>
<dbReference type="FunFam" id="3.30.40.10:FF:000230">
    <property type="entry name" value="RBR-type E3 ubiquitin transferase"/>
    <property type="match status" value="1"/>
</dbReference>
<dbReference type="GO" id="GO:0016567">
    <property type="term" value="P:protein ubiquitination"/>
    <property type="evidence" value="ECO:0007669"/>
    <property type="project" value="InterPro"/>
</dbReference>
<evidence type="ECO:0000259" key="14">
    <source>
        <dbReference type="PROSITE" id="PS51873"/>
    </source>
</evidence>
<dbReference type="SMART" id="SM00647">
    <property type="entry name" value="IBR"/>
    <property type="match status" value="1"/>
</dbReference>
<reference evidence="15" key="1">
    <citation type="submission" date="2022-04" db="EMBL/GenBank/DDBJ databases">
        <title>A functionally conserved STORR gene fusion in Papaver species that diverged 16.8 million years ago.</title>
        <authorList>
            <person name="Catania T."/>
        </authorList>
    </citation>
    <scope>NUCLEOTIDE SEQUENCE</scope>
    <source>
        <strain evidence="15">S-188037</strain>
    </source>
</reference>
<dbReference type="EMBL" id="JAJJMB010001716">
    <property type="protein sequence ID" value="KAI3955844.1"/>
    <property type="molecule type" value="Genomic_DNA"/>
</dbReference>
<comment type="catalytic activity">
    <reaction evidence="1">
        <text>[E2 ubiquitin-conjugating enzyme]-S-ubiquitinyl-L-cysteine + [acceptor protein]-L-lysine = [E2 ubiquitin-conjugating enzyme]-L-cysteine + [acceptor protein]-N(6)-ubiquitinyl-L-lysine.</text>
        <dbReference type="EC" id="2.3.2.31"/>
    </reaction>
</comment>
<dbReference type="Pfam" id="PF01485">
    <property type="entry name" value="IBR"/>
    <property type="match status" value="1"/>
</dbReference>
<dbReference type="PROSITE" id="PS50089">
    <property type="entry name" value="ZF_RING_2"/>
    <property type="match status" value="1"/>
</dbReference>
<dbReference type="AlphaFoldDB" id="A0AAD4TDM0"/>
<dbReference type="PROSITE" id="PS51873">
    <property type="entry name" value="TRIAD"/>
    <property type="match status" value="1"/>
</dbReference>
<dbReference type="InterPro" id="IPR001841">
    <property type="entry name" value="Znf_RING"/>
</dbReference>
<keyword evidence="10" id="KW-0833">Ubl conjugation pathway</keyword>
<evidence type="ECO:0000256" key="4">
    <source>
        <dbReference type="ARBA" id="ARBA00005884"/>
    </source>
</evidence>
<evidence type="ECO:0000256" key="3">
    <source>
        <dbReference type="ARBA" id="ARBA00003976"/>
    </source>
</evidence>
<dbReference type="InterPro" id="IPR031127">
    <property type="entry name" value="E3_UB_ligase_RBR"/>
</dbReference>
<dbReference type="GO" id="GO:0061630">
    <property type="term" value="F:ubiquitin protein ligase activity"/>
    <property type="evidence" value="ECO:0007669"/>
    <property type="project" value="UniProtKB-EC"/>
</dbReference>
<dbReference type="Gene3D" id="3.30.40.10">
    <property type="entry name" value="Zinc/RING finger domain, C3HC4 (zinc finger)"/>
    <property type="match status" value="1"/>
</dbReference>
<keyword evidence="9 12" id="KW-0863">Zinc-finger</keyword>
<dbReference type="InterPro" id="IPR017907">
    <property type="entry name" value="Znf_RING_CS"/>
</dbReference>
<evidence type="ECO:0000256" key="1">
    <source>
        <dbReference type="ARBA" id="ARBA00001798"/>
    </source>
</evidence>
<dbReference type="SUPFAM" id="SSF57850">
    <property type="entry name" value="RING/U-box"/>
    <property type="match status" value="3"/>
</dbReference>
<evidence type="ECO:0000256" key="2">
    <source>
        <dbReference type="ARBA" id="ARBA00001947"/>
    </source>
</evidence>
<dbReference type="CDD" id="cd22582">
    <property type="entry name" value="BRcat_RBR_unk"/>
    <property type="match status" value="1"/>
</dbReference>
<sequence>MGEKNQKKRERGSPIEIIDLENPKSKATFGSYIDLTISDSDDDDEIIEIKSFRPITLFGVKLIDDINDPSGSKKKKKVEESFVCEICVETKMINESFQIKGCAHSYCSECMVRYVASKIQENVISIKCPEWNCQGVLEPEFCKSILPPDVFDRWGKAQCEALLLGDQNIYCPYKDCSAPLLDDGGGKIVRSECPHCNRLICARCKVPWHEGIRCATFQKMNVDERENEDIMLMKTAKKNRWRRCPRCKFYVEKIDGCSYIYCRCGQTFSYSTGRSLM</sequence>
<accession>A0AAD4TDM0</accession>
<evidence type="ECO:0000256" key="6">
    <source>
        <dbReference type="ARBA" id="ARBA00022679"/>
    </source>
</evidence>
<proteinExistence type="inferred from homology"/>
<dbReference type="Proteomes" id="UP001202328">
    <property type="component" value="Unassembled WGS sequence"/>
</dbReference>
<evidence type="ECO:0000313" key="15">
    <source>
        <dbReference type="EMBL" id="KAI3955844.1"/>
    </source>
</evidence>
<keyword evidence="11" id="KW-0862">Zinc</keyword>
<evidence type="ECO:0000256" key="9">
    <source>
        <dbReference type="ARBA" id="ARBA00022771"/>
    </source>
</evidence>